<dbReference type="SUPFAM" id="SSF53474">
    <property type="entry name" value="alpha/beta-Hydrolases"/>
    <property type="match status" value="1"/>
</dbReference>
<dbReference type="RefSeq" id="WP_209525235.1">
    <property type="nucleotide sequence ID" value="NZ_JAEEGA010000002.1"/>
</dbReference>
<keyword evidence="2 4" id="KW-0378">Hydrolase</keyword>
<sequence>MLSSEAQTAINKMLIDREKNGHYALTEPLENQRKEWEDSAKEVRFPADLICQEQTIAEVTGERISLKAMPQRAKDQLILHFHGGGLNQGSAITHRKLGGLISRHTGIPVFIHNYSLAPEHPFPAALVDTVKVYQTLLKTYSPEMMVFGGDSSGASLLCSTLLYLKAQQIDLPKTVYLLSPQLDNCFTGETMLTNQKADHRVSLADLANCVEDYRGQKPVEDPLISPLYGDVTNFPPTFIQVGSSELLLSDATRFEQRLNQADVAVELDICPDMWHVFQSSGDKIPEAKEALERLAHFVNRKMR</sequence>
<evidence type="ECO:0000313" key="4">
    <source>
        <dbReference type="EMBL" id="MBP1040343.1"/>
    </source>
</evidence>
<dbReference type="Pfam" id="PF07859">
    <property type="entry name" value="Abhydrolase_3"/>
    <property type="match status" value="1"/>
</dbReference>
<gene>
    <name evidence="4" type="ORF">I6N95_04880</name>
</gene>
<comment type="similarity">
    <text evidence="1">Belongs to the 'GDXG' lipolytic enzyme family.</text>
</comment>
<proteinExistence type="inferred from homology"/>
<dbReference type="InterPro" id="IPR029058">
    <property type="entry name" value="AB_hydrolase_fold"/>
</dbReference>
<evidence type="ECO:0000313" key="5">
    <source>
        <dbReference type="Proteomes" id="UP000674938"/>
    </source>
</evidence>
<dbReference type="GO" id="GO:0004806">
    <property type="term" value="F:triacylglycerol lipase activity"/>
    <property type="evidence" value="ECO:0007669"/>
    <property type="project" value="TreeGrafter"/>
</dbReference>
<dbReference type="EMBL" id="JAEEGA010000002">
    <property type="protein sequence ID" value="MBP1040343.1"/>
    <property type="molecule type" value="Genomic_DNA"/>
</dbReference>
<dbReference type="Gene3D" id="3.40.50.1820">
    <property type="entry name" value="alpha/beta hydrolase"/>
    <property type="match status" value="1"/>
</dbReference>
<evidence type="ECO:0000259" key="3">
    <source>
        <dbReference type="Pfam" id="PF07859"/>
    </source>
</evidence>
<dbReference type="PANTHER" id="PTHR48081">
    <property type="entry name" value="AB HYDROLASE SUPERFAMILY PROTEIN C4A8.06C"/>
    <property type="match status" value="1"/>
</dbReference>
<protein>
    <submittedName>
        <fullName evidence="4">Alpha/beta hydrolase</fullName>
    </submittedName>
</protein>
<evidence type="ECO:0000256" key="1">
    <source>
        <dbReference type="ARBA" id="ARBA00010515"/>
    </source>
</evidence>
<dbReference type="InterPro" id="IPR050300">
    <property type="entry name" value="GDXG_lipolytic_enzyme"/>
</dbReference>
<organism evidence="4 5">
    <name type="scientific">Vagococcus allomyrinae</name>
    <dbReference type="NCBI Taxonomy" id="2794353"/>
    <lineage>
        <taxon>Bacteria</taxon>
        <taxon>Bacillati</taxon>
        <taxon>Bacillota</taxon>
        <taxon>Bacilli</taxon>
        <taxon>Lactobacillales</taxon>
        <taxon>Enterococcaceae</taxon>
        <taxon>Vagococcus</taxon>
    </lineage>
</organism>
<dbReference type="Proteomes" id="UP000674938">
    <property type="component" value="Unassembled WGS sequence"/>
</dbReference>
<dbReference type="PANTHER" id="PTHR48081:SF30">
    <property type="entry name" value="ACETYL-HYDROLASE LIPR-RELATED"/>
    <property type="match status" value="1"/>
</dbReference>
<keyword evidence="5" id="KW-1185">Reference proteome</keyword>
<reference evidence="4" key="1">
    <citation type="submission" date="2020-12" db="EMBL/GenBank/DDBJ databases">
        <title>Vagococcus allomyrinae sp. nov. and Enterococcus lavae sp. nov., isolated from the larvae of Allomyrina dichotoma.</title>
        <authorList>
            <person name="Lee S.D."/>
        </authorList>
    </citation>
    <scope>NUCLEOTIDE SEQUENCE</scope>
    <source>
        <strain evidence="4">BWB3-3</strain>
    </source>
</reference>
<accession>A0A940PCQ7</accession>
<dbReference type="InterPro" id="IPR013094">
    <property type="entry name" value="AB_hydrolase_3"/>
</dbReference>
<evidence type="ECO:0000256" key="2">
    <source>
        <dbReference type="ARBA" id="ARBA00022801"/>
    </source>
</evidence>
<comment type="caution">
    <text evidence="4">The sequence shown here is derived from an EMBL/GenBank/DDBJ whole genome shotgun (WGS) entry which is preliminary data.</text>
</comment>
<feature type="domain" description="Alpha/beta hydrolase fold-3" evidence="3">
    <location>
        <begin position="78"/>
        <end position="278"/>
    </location>
</feature>
<dbReference type="AlphaFoldDB" id="A0A940PCQ7"/>
<name>A0A940PCQ7_9ENTE</name>